<keyword evidence="4" id="KW-1185">Reference proteome</keyword>
<feature type="region of interest" description="Disordered" evidence="1">
    <location>
        <begin position="1"/>
        <end position="119"/>
    </location>
</feature>
<reference evidence="2 4" key="1">
    <citation type="journal article" date="2019" name="Nat. Ecol. Evol.">
        <title>Megaphylogeny resolves global patterns of mushroom evolution.</title>
        <authorList>
            <person name="Varga T."/>
            <person name="Krizsan K."/>
            <person name="Foldi C."/>
            <person name="Dima B."/>
            <person name="Sanchez-Garcia M."/>
            <person name="Sanchez-Ramirez S."/>
            <person name="Szollosi G.J."/>
            <person name="Szarkandi J.G."/>
            <person name="Papp V."/>
            <person name="Albert L."/>
            <person name="Andreopoulos W."/>
            <person name="Angelini C."/>
            <person name="Antonin V."/>
            <person name="Barry K.W."/>
            <person name="Bougher N.L."/>
            <person name="Buchanan P."/>
            <person name="Buyck B."/>
            <person name="Bense V."/>
            <person name="Catcheside P."/>
            <person name="Chovatia M."/>
            <person name="Cooper J."/>
            <person name="Damon W."/>
            <person name="Desjardin D."/>
            <person name="Finy P."/>
            <person name="Geml J."/>
            <person name="Haridas S."/>
            <person name="Hughes K."/>
            <person name="Justo A."/>
            <person name="Karasinski D."/>
            <person name="Kautmanova I."/>
            <person name="Kiss B."/>
            <person name="Kocsube S."/>
            <person name="Kotiranta H."/>
            <person name="LaButti K.M."/>
            <person name="Lechner B.E."/>
            <person name="Liimatainen K."/>
            <person name="Lipzen A."/>
            <person name="Lukacs Z."/>
            <person name="Mihaltcheva S."/>
            <person name="Morgado L.N."/>
            <person name="Niskanen T."/>
            <person name="Noordeloos M.E."/>
            <person name="Ohm R.A."/>
            <person name="Ortiz-Santana B."/>
            <person name="Ovrebo C."/>
            <person name="Racz N."/>
            <person name="Riley R."/>
            <person name="Savchenko A."/>
            <person name="Shiryaev A."/>
            <person name="Soop K."/>
            <person name="Spirin V."/>
            <person name="Szebenyi C."/>
            <person name="Tomsovsky M."/>
            <person name="Tulloss R.E."/>
            <person name="Uehling J."/>
            <person name="Grigoriev I.V."/>
            <person name="Vagvolgyi C."/>
            <person name="Papp T."/>
            <person name="Martin F.M."/>
            <person name="Miettinen O."/>
            <person name="Hibbett D.S."/>
            <person name="Nagy L.G."/>
        </authorList>
    </citation>
    <scope>NUCLEOTIDE SEQUENCE [LARGE SCALE GENOMIC DNA]</scope>
    <source>
        <strain evidence="2 4">FP101781</strain>
    </source>
</reference>
<name>A0A4Y7SGD0_COPMI</name>
<sequence length="206" mass="22843">MYRGFRVVHPLVPDADGVDPEESVDDTSSAPTSSTSERISVSTAATTPPSILRRRNGPPTPISERKRVRFSKKNIRATCSTAGDSPSLIISPRPSTSSLPASASTSSTSPSTISSAPMTRATLRRAQEARQARIDGLKSSRFCKIIDEYTVRCQLCKVNIGLGVDQVYDTRAWKKHEVEEDHTSAEREREERRAERRRNKGKERDT</sequence>
<feature type="compositionally biased region" description="Low complexity" evidence="1">
    <location>
        <begin position="27"/>
        <end position="36"/>
    </location>
</feature>
<protein>
    <submittedName>
        <fullName evidence="2">Uncharacterized protein</fullName>
    </submittedName>
</protein>
<feature type="compositionally biased region" description="Low complexity" evidence="1">
    <location>
        <begin position="91"/>
        <end position="119"/>
    </location>
</feature>
<dbReference type="EMBL" id="QPFP01000016">
    <property type="protein sequence ID" value="TEB32075.1"/>
    <property type="molecule type" value="Genomic_DNA"/>
</dbReference>
<evidence type="ECO:0000313" key="4">
    <source>
        <dbReference type="Proteomes" id="UP000298030"/>
    </source>
</evidence>
<feature type="compositionally biased region" description="Polar residues" evidence="1">
    <location>
        <begin position="37"/>
        <end position="49"/>
    </location>
</feature>
<evidence type="ECO:0000256" key="1">
    <source>
        <dbReference type="SAM" id="MobiDB-lite"/>
    </source>
</evidence>
<gene>
    <name evidence="2" type="ORF">FA13DRAFT_174317</name>
    <name evidence="3" type="ORF">FA13DRAFT_283621</name>
</gene>
<evidence type="ECO:0000313" key="2">
    <source>
        <dbReference type="EMBL" id="TEB20877.1"/>
    </source>
</evidence>
<feature type="region of interest" description="Disordered" evidence="1">
    <location>
        <begin position="176"/>
        <end position="206"/>
    </location>
</feature>
<feature type="compositionally biased region" description="Basic residues" evidence="1">
    <location>
        <begin position="195"/>
        <end position="206"/>
    </location>
</feature>
<comment type="caution">
    <text evidence="2">The sequence shown here is derived from an EMBL/GenBank/DDBJ whole genome shotgun (WGS) entry which is preliminary data.</text>
</comment>
<dbReference type="AlphaFoldDB" id="A0A4Y7SGD0"/>
<dbReference type="Proteomes" id="UP000298030">
    <property type="component" value="Unassembled WGS sequence"/>
</dbReference>
<organism evidence="2 4">
    <name type="scientific">Coprinellus micaceus</name>
    <name type="common">Glistening ink-cap mushroom</name>
    <name type="synonym">Coprinus micaceus</name>
    <dbReference type="NCBI Taxonomy" id="71717"/>
    <lineage>
        <taxon>Eukaryota</taxon>
        <taxon>Fungi</taxon>
        <taxon>Dikarya</taxon>
        <taxon>Basidiomycota</taxon>
        <taxon>Agaricomycotina</taxon>
        <taxon>Agaricomycetes</taxon>
        <taxon>Agaricomycetidae</taxon>
        <taxon>Agaricales</taxon>
        <taxon>Agaricineae</taxon>
        <taxon>Psathyrellaceae</taxon>
        <taxon>Coprinellus</taxon>
    </lineage>
</organism>
<evidence type="ECO:0000313" key="3">
    <source>
        <dbReference type="EMBL" id="TEB32075.1"/>
    </source>
</evidence>
<feature type="compositionally biased region" description="Acidic residues" evidence="1">
    <location>
        <begin position="16"/>
        <end position="25"/>
    </location>
</feature>
<feature type="compositionally biased region" description="Basic and acidic residues" evidence="1">
    <location>
        <begin position="176"/>
        <end position="194"/>
    </location>
</feature>
<dbReference type="EMBL" id="QPFP01000129">
    <property type="protein sequence ID" value="TEB20877.1"/>
    <property type="molecule type" value="Genomic_DNA"/>
</dbReference>
<accession>A0A4Y7SGD0</accession>
<feature type="compositionally biased region" description="Basic residues" evidence="1">
    <location>
        <begin position="66"/>
        <end position="75"/>
    </location>
</feature>
<proteinExistence type="predicted"/>